<evidence type="ECO:0000259" key="3">
    <source>
        <dbReference type="Pfam" id="PF06414"/>
    </source>
</evidence>
<reference evidence="4" key="1">
    <citation type="submission" date="2024-02" db="EMBL/GenBank/DDBJ databases">
        <authorList>
            <consortium name="ELIXIR-Norway"/>
            <consortium name="Elixir Norway"/>
        </authorList>
    </citation>
    <scope>NUCLEOTIDE SEQUENCE</scope>
</reference>
<dbReference type="InterPro" id="IPR027417">
    <property type="entry name" value="P-loop_NTPase"/>
</dbReference>
<dbReference type="Pfam" id="PF06414">
    <property type="entry name" value="Zeta_toxin"/>
    <property type="match status" value="1"/>
</dbReference>
<dbReference type="InterPro" id="IPR010488">
    <property type="entry name" value="Zeta_toxin_domain"/>
</dbReference>
<dbReference type="PANTHER" id="PTHR31153">
    <property type="entry name" value="CALMODULIN CALCIUM-DEPENDENT NAD KINASE"/>
    <property type="match status" value="1"/>
</dbReference>
<name>A0ABP0VXR0_9BRYO</name>
<keyword evidence="2" id="KW-0067">ATP-binding</keyword>
<dbReference type="Proteomes" id="UP001497444">
    <property type="component" value="Chromosome 11"/>
</dbReference>
<feature type="domain" description="Zeta toxin" evidence="3">
    <location>
        <begin position="186"/>
        <end position="284"/>
    </location>
</feature>
<dbReference type="PANTHER" id="PTHR31153:SF1">
    <property type="entry name" value="CALMODULIN CALCIUM-DEPENDENT NAD KINASE"/>
    <property type="match status" value="1"/>
</dbReference>
<dbReference type="Gene3D" id="3.40.50.300">
    <property type="entry name" value="P-loop containing nucleotide triphosphate hydrolases"/>
    <property type="match status" value="1"/>
</dbReference>
<evidence type="ECO:0000313" key="5">
    <source>
        <dbReference type="Proteomes" id="UP001497444"/>
    </source>
</evidence>
<evidence type="ECO:0000256" key="1">
    <source>
        <dbReference type="ARBA" id="ARBA00022741"/>
    </source>
</evidence>
<protein>
    <recommendedName>
        <fullName evidence="3">Zeta toxin domain-containing protein</fullName>
    </recommendedName>
</protein>
<sequence length="505" mass="56301">MSNLLANSRKKRLVPRLEFNQEGGITYVETFGDYVVRQLQLSSKIATAKNVAKVAEDYLKGDKSSADDSRENACMLVSGSSEDESEEKWLYHELLKELDACMLAYFSFHWNHASALLEHLIDDGSSLHEKFRRAVLSVTRKQRHQRILQCLSAKRKFSTLVEELKEIAFPKPLVSDAGNIMVPAHSSVRSPVLLLMGGGMGAGKSTVVKEILKSSFWSGVAGEAVVVAADAFKETDVIYQMLQSMDDVVGTAELVQQFSTDAASSLLVAALNEGRDIIFDGTMSWEPYVLQTIAMVRDVHRRCYRMGPGYHEGKDGTVVERYWEPVPDGADTCLIPNGDVSAKQIGERRPYRIEFVGVTCDVHLAVVRGMRRAILTKRGVPIRGQLRSHKLFAKSLERYIEMVDHVKIFSTTEMYEPAQMIGYKDGQGKRLLVDIETYPAIAQLTELNMDSGSVEELYSGSCWKKGHHCNQMWHTLVCGSEREKRQAALRIAIAASLAATSSEPI</sequence>
<keyword evidence="1" id="KW-0547">Nucleotide-binding</keyword>
<gene>
    <name evidence="4" type="ORF">CSSPJE1EN1_LOCUS4001</name>
</gene>
<proteinExistence type="predicted"/>
<dbReference type="InterPro" id="IPR044802">
    <property type="entry name" value="NADKc-like"/>
</dbReference>
<evidence type="ECO:0000313" key="4">
    <source>
        <dbReference type="EMBL" id="CAK9258523.1"/>
    </source>
</evidence>
<dbReference type="EMBL" id="OZ020106">
    <property type="protein sequence ID" value="CAK9258523.1"/>
    <property type="molecule type" value="Genomic_DNA"/>
</dbReference>
<accession>A0ABP0VXR0</accession>
<evidence type="ECO:0000256" key="2">
    <source>
        <dbReference type="ARBA" id="ARBA00022840"/>
    </source>
</evidence>
<organism evidence="4 5">
    <name type="scientific">Sphagnum jensenii</name>
    <dbReference type="NCBI Taxonomy" id="128206"/>
    <lineage>
        <taxon>Eukaryota</taxon>
        <taxon>Viridiplantae</taxon>
        <taxon>Streptophyta</taxon>
        <taxon>Embryophyta</taxon>
        <taxon>Bryophyta</taxon>
        <taxon>Sphagnophytina</taxon>
        <taxon>Sphagnopsida</taxon>
        <taxon>Sphagnales</taxon>
        <taxon>Sphagnaceae</taxon>
        <taxon>Sphagnum</taxon>
    </lineage>
</organism>
<dbReference type="SUPFAM" id="SSF52540">
    <property type="entry name" value="P-loop containing nucleoside triphosphate hydrolases"/>
    <property type="match status" value="1"/>
</dbReference>
<keyword evidence="5" id="KW-1185">Reference proteome</keyword>